<feature type="binding site" evidence="9">
    <location>
        <position position="31"/>
    </location>
    <ligand>
        <name>Mg(2+)</name>
        <dbReference type="ChEBI" id="CHEBI:18420"/>
    </ligand>
</feature>
<reference evidence="11 14" key="1">
    <citation type="journal article" date="2015" name="Parasit. Vectors">
        <title>Draft genome of the scabies mite.</title>
        <authorList>
            <person name="Rider S.D.Jr."/>
            <person name="Morgan M.S."/>
            <person name="Arlian L.G."/>
        </authorList>
    </citation>
    <scope>NUCLEOTIDE SEQUENCE [LARGE SCALE GENOMIC DNA]</scope>
    <source>
        <strain evidence="11">Arlian Lab</strain>
    </source>
</reference>
<dbReference type="Proteomes" id="UP000070412">
    <property type="component" value="Unassembled WGS sequence"/>
</dbReference>
<dbReference type="PROSITE" id="PS51417">
    <property type="entry name" value="ARF"/>
    <property type="match status" value="1"/>
</dbReference>
<dbReference type="PANTHER" id="PTHR45909:SF1">
    <property type="entry name" value="ADP-RIBOSYLATION FACTOR-RELATED PROTEIN 1"/>
    <property type="match status" value="1"/>
</dbReference>
<protein>
    <recommendedName>
        <fullName evidence="2">ADP-ribosylation factor-like protein 6</fullName>
    </recommendedName>
    <alternativeName>
        <fullName evidence="7">ADP-ribosylation factor-related protein 1</fullName>
    </alternativeName>
</protein>
<feature type="binding site" evidence="8">
    <location>
        <begin position="134"/>
        <end position="137"/>
    </location>
    <ligand>
        <name>GTP</name>
        <dbReference type="ChEBI" id="CHEBI:37565"/>
    </ligand>
</feature>
<keyword evidence="9" id="KW-0460">Magnesium</keyword>
<reference evidence="10" key="3">
    <citation type="submission" date="2020-01" db="EMBL/GenBank/DDBJ databases">
        <authorList>
            <person name="Korhonen P.K.K."/>
            <person name="Guangxu M.G."/>
            <person name="Wang T.W."/>
            <person name="Stroehlein A.J.S."/>
            <person name="Young N.D."/>
            <person name="Ang C.-S.A."/>
            <person name="Fernando D.W.F."/>
            <person name="Lu H.L."/>
            <person name="Taylor S.T."/>
            <person name="Ehtesham M.E.M."/>
            <person name="Najaraj S.H.N."/>
            <person name="Harsha G.H.G."/>
            <person name="Madugundu A.M."/>
            <person name="Renuse S.R."/>
            <person name="Holt D.H."/>
            <person name="Pandey A.P."/>
            <person name="Papenfuss A.P."/>
            <person name="Gasser R.B.G."/>
            <person name="Fischer K.F."/>
        </authorList>
    </citation>
    <scope>NUCLEOTIDE SEQUENCE</scope>
    <source>
        <strain evidence="10">SSS_KF_BRIS2020</strain>
    </source>
</reference>
<gene>
    <name evidence="11" type="ORF">QR98_0087280</name>
    <name evidence="10" type="ORF">SSS_9047</name>
</gene>
<dbReference type="SUPFAM" id="SSF52540">
    <property type="entry name" value="P-loop containing nucleoside triphosphate hydrolases"/>
    <property type="match status" value="1"/>
</dbReference>
<proteinExistence type="inferred from homology"/>
<keyword evidence="4 8" id="KW-0342">GTP-binding</keyword>
<evidence type="ECO:0000256" key="5">
    <source>
        <dbReference type="ARBA" id="ARBA00037377"/>
    </source>
</evidence>
<dbReference type="EMBL" id="JXLN01014666">
    <property type="protein sequence ID" value="KPM10178.1"/>
    <property type="molecule type" value="Genomic_DNA"/>
</dbReference>
<dbReference type="GO" id="GO:0003924">
    <property type="term" value="F:GTPase activity"/>
    <property type="evidence" value="ECO:0007669"/>
    <property type="project" value="InterPro"/>
</dbReference>
<keyword evidence="9" id="KW-0479">Metal-binding</keyword>
<dbReference type="OrthoDB" id="414781at2759"/>
<dbReference type="GO" id="GO:0006886">
    <property type="term" value="P:intracellular protein transport"/>
    <property type="evidence" value="ECO:0007669"/>
    <property type="project" value="TreeGrafter"/>
</dbReference>
<dbReference type="AlphaFoldDB" id="A0A132AGQ8"/>
<feature type="binding site" evidence="9">
    <location>
        <position position="56"/>
    </location>
    <ligand>
        <name>Mg(2+)</name>
        <dbReference type="ChEBI" id="CHEBI:18420"/>
    </ligand>
</feature>
<accession>A0A132AGQ8</accession>
<dbReference type="Pfam" id="PF00025">
    <property type="entry name" value="Arf"/>
    <property type="match status" value="1"/>
</dbReference>
<dbReference type="GO" id="GO:0046872">
    <property type="term" value="F:metal ion binding"/>
    <property type="evidence" value="ECO:0007669"/>
    <property type="project" value="UniProtKB-KW"/>
</dbReference>
<dbReference type="PANTHER" id="PTHR45909">
    <property type="entry name" value="ADP-RIBOSYLATION FACTOR-RELATED PROTEIN 1"/>
    <property type="match status" value="1"/>
</dbReference>
<comment type="similarity">
    <text evidence="1">Belongs to the small GTPase superfamily. Arf family.</text>
</comment>
<evidence type="ECO:0000313" key="11">
    <source>
        <dbReference type="EMBL" id="KPM10178.1"/>
    </source>
</evidence>
<keyword evidence="3 8" id="KW-0547">Nucleotide-binding</keyword>
<evidence type="ECO:0000313" key="13">
    <source>
        <dbReference type="Proteomes" id="UP000070412"/>
    </source>
</evidence>
<dbReference type="SMART" id="SM00177">
    <property type="entry name" value="ARF"/>
    <property type="match status" value="1"/>
</dbReference>
<reference evidence="12" key="4">
    <citation type="submission" date="2022-06" db="UniProtKB">
        <authorList>
            <consortium name="EnsemblMetazoa"/>
        </authorList>
    </citation>
    <scope>IDENTIFICATION</scope>
</reference>
<dbReference type="VEuPathDB" id="VectorBase:SSCA002528"/>
<dbReference type="GO" id="GO:0005794">
    <property type="term" value="C:Golgi apparatus"/>
    <property type="evidence" value="ECO:0007669"/>
    <property type="project" value="TreeGrafter"/>
</dbReference>
<dbReference type="InterPro" id="IPR027417">
    <property type="entry name" value="P-loop_NTPase"/>
</dbReference>
<dbReference type="GO" id="GO:0005525">
    <property type="term" value="F:GTP binding"/>
    <property type="evidence" value="ECO:0007669"/>
    <property type="project" value="UniProtKB-KW"/>
</dbReference>
<sequence>MFSLVYGLWKYWFQKDDYFVLILGLDNAGKTTFVEQAKSHYTPEYKGLNLAKISPTVGLNIGKIQTETIVLNFWDLGGQAELQCLWEKYYSDAHAIIFIMDSSDSERIQNSKLAFEKILANESLKKTPILFIANKQDSPNSIAMSKILEYFELEHLIRDKSRDFHFIGACIFQGKGIRESIEWITLIVKKYSVFKPPISSDD</sequence>
<dbReference type="OMA" id="NIERCVH"/>
<evidence type="ECO:0000256" key="6">
    <source>
        <dbReference type="ARBA" id="ARBA00038765"/>
    </source>
</evidence>
<dbReference type="GO" id="GO:0043001">
    <property type="term" value="P:Golgi to plasma membrane protein transport"/>
    <property type="evidence" value="ECO:0007669"/>
    <property type="project" value="TreeGrafter"/>
</dbReference>
<dbReference type="NCBIfam" id="TIGR00231">
    <property type="entry name" value="small_GTP"/>
    <property type="match status" value="1"/>
</dbReference>
<name>A0A132AGQ8_SARSC</name>
<evidence type="ECO:0000313" key="14">
    <source>
        <dbReference type="Proteomes" id="UP000616769"/>
    </source>
</evidence>
<dbReference type="GO" id="GO:0034067">
    <property type="term" value="P:protein localization to Golgi apparatus"/>
    <property type="evidence" value="ECO:0007669"/>
    <property type="project" value="TreeGrafter"/>
</dbReference>
<dbReference type="SMART" id="SM00178">
    <property type="entry name" value="SAR"/>
    <property type="match status" value="1"/>
</dbReference>
<evidence type="ECO:0000256" key="1">
    <source>
        <dbReference type="ARBA" id="ARBA00010290"/>
    </source>
</evidence>
<dbReference type="InterPro" id="IPR005225">
    <property type="entry name" value="Small_GTP-bd"/>
</dbReference>
<dbReference type="Proteomes" id="UP000616769">
    <property type="component" value="Unassembled WGS sequence"/>
</dbReference>
<evidence type="ECO:0000256" key="4">
    <source>
        <dbReference type="ARBA" id="ARBA00023134"/>
    </source>
</evidence>
<comment type="subunit">
    <text evidence="6">Interacts with SYS1.</text>
</comment>
<feature type="binding site" evidence="8">
    <location>
        <begin position="24"/>
        <end position="31"/>
    </location>
    <ligand>
        <name>GTP</name>
        <dbReference type="ChEBI" id="CHEBI:37565"/>
    </ligand>
</feature>
<organism evidence="11 14">
    <name type="scientific">Sarcoptes scabiei</name>
    <name type="common">Itch mite</name>
    <name type="synonym">Acarus scabiei</name>
    <dbReference type="NCBI Taxonomy" id="52283"/>
    <lineage>
        <taxon>Eukaryota</taxon>
        <taxon>Metazoa</taxon>
        <taxon>Ecdysozoa</taxon>
        <taxon>Arthropoda</taxon>
        <taxon>Chelicerata</taxon>
        <taxon>Arachnida</taxon>
        <taxon>Acari</taxon>
        <taxon>Acariformes</taxon>
        <taxon>Sarcoptiformes</taxon>
        <taxon>Astigmata</taxon>
        <taxon>Psoroptidia</taxon>
        <taxon>Sarcoptoidea</taxon>
        <taxon>Sarcoptidae</taxon>
        <taxon>Sarcoptinae</taxon>
        <taxon>Sarcoptes</taxon>
    </lineage>
</organism>
<evidence type="ECO:0000313" key="12">
    <source>
        <dbReference type="EnsemblMetazoa" id="KAF7488145.1"/>
    </source>
</evidence>
<evidence type="ECO:0000256" key="7">
    <source>
        <dbReference type="ARBA" id="ARBA00039478"/>
    </source>
</evidence>
<evidence type="ECO:0000313" key="10">
    <source>
        <dbReference type="EMBL" id="KAF7488145.1"/>
    </source>
</evidence>
<dbReference type="EMBL" id="WVUK01000066">
    <property type="protein sequence ID" value="KAF7488145.1"/>
    <property type="molecule type" value="Genomic_DNA"/>
</dbReference>
<keyword evidence="13" id="KW-1185">Reference proteome</keyword>
<dbReference type="Gene3D" id="3.40.50.300">
    <property type="entry name" value="P-loop containing nucleotide triphosphate hydrolases"/>
    <property type="match status" value="1"/>
</dbReference>
<evidence type="ECO:0000256" key="2">
    <source>
        <dbReference type="ARBA" id="ARBA00019766"/>
    </source>
</evidence>
<comment type="function">
    <text evidence="5">Trans-Golgi-associated GTPase that regulates protein sorting. Controls the targeting of ARL1 and its effector to the trans-Golgi. Required for the lipidation of chylomicrons in the intestine and required for VLDL lipidation in the liver.</text>
</comment>
<evidence type="ECO:0000256" key="3">
    <source>
        <dbReference type="ARBA" id="ARBA00022741"/>
    </source>
</evidence>
<evidence type="ECO:0000256" key="9">
    <source>
        <dbReference type="PIRSR" id="PIRSR606689-2"/>
    </source>
</evidence>
<evidence type="ECO:0000256" key="8">
    <source>
        <dbReference type="PIRSR" id="PIRSR606689-1"/>
    </source>
</evidence>
<reference evidence="13" key="2">
    <citation type="journal article" date="2020" name="PLoS Negl. Trop. Dis.">
        <title>High-quality nuclear genome for Sarcoptes scabiei-A critical resource for a neglected parasite.</title>
        <authorList>
            <person name="Korhonen P.K."/>
            <person name="Gasser R.B."/>
            <person name="Ma G."/>
            <person name="Wang T."/>
            <person name="Stroehlein A.J."/>
            <person name="Young N.D."/>
            <person name="Ang C.S."/>
            <person name="Fernando D.D."/>
            <person name="Lu H.C."/>
            <person name="Taylor S."/>
            <person name="Reynolds S.L."/>
            <person name="Mofiz E."/>
            <person name="Najaraj S.H."/>
            <person name="Gowda H."/>
            <person name="Madugundu A."/>
            <person name="Renuse S."/>
            <person name="Holt D."/>
            <person name="Pandey A."/>
            <person name="Papenfuss A.T."/>
            <person name="Fischer K."/>
        </authorList>
    </citation>
    <scope>NUCLEOTIDE SEQUENCE [LARGE SCALE GENOMIC DNA]</scope>
</reference>
<dbReference type="InterPro" id="IPR006689">
    <property type="entry name" value="Small_GTPase_ARF/SAR"/>
</dbReference>
<dbReference type="FunFam" id="3.40.50.300:FF:001166">
    <property type="entry name" value="ADP-ribosylation factor D"/>
    <property type="match status" value="1"/>
</dbReference>
<dbReference type="EnsemblMetazoa" id="SSS_9047s_mrna">
    <property type="protein sequence ID" value="KAF7488145.1"/>
    <property type="gene ID" value="SSS_9047"/>
</dbReference>
<feature type="binding site" evidence="8">
    <location>
        <position position="78"/>
    </location>
    <ligand>
        <name>GTP</name>
        <dbReference type="ChEBI" id="CHEBI:37565"/>
    </ligand>
</feature>
<dbReference type="InterPro" id="IPR024156">
    <property type="entry name" value="Small_GTPase_ARF"/>
</dbReference>